<dbReference type="AlphaFoldDB" id="A0A399SS55"/>
<dbReference type="NCBIfam" id="TIGR02985">
    <property type="entry name" value="Sig70_bacteroi1"/>
    <property type="match status" value="1"/>
</dbReference>
<dbReference type="GO" id="GO:0003677">
    <property type="term" value="F:DNA binding"/>
    <property type="evidence" value="ECO:0007669"/>
    <property type="project" value="InterPro"/>
</dbReference>
<evidence type="ECO:0000259" key="5">
    <source>
        <dbReference type="Pfam" id="PF04542"/>
    </source>
</evidence>
<evidence type="ECO:0000313" key="7">
    <source>
        <dbReference type="EMBL" id="RIJ45739.1"/>
    </source>
</evidence>
<evidence type="ECO:0000256" key="1">
    <source>
        <dbReference type="ARBA" id="ARBA00010641"/>
    </source>
</evidence>
<dbReference type="CDD" id="cd06171">
    <property type="entry name" value="Sigma70_r4"/>
    <property type="match status" value="1"/>
</dbReference>
<evidence type="ECO:0000313" key="8">
    <source>
        <dbReference type="Proteomes" id="UP000265926"/>
    </source>
</evidence>
<dbReference type="PANTHER" id="PTHR43133">
    <property type="entry name" value="RNA POLYMERASE ECF-TYPE SIGMA FACTO"/>
    <property type="match status" value="1"/>
</dbReference>
<accession>A0A399SS55</accession>
<dbReference type="Proteomes" id="UP000265926">
    <property type="component" value="Unassembled WGS sequence"/>
</dbReference>
<keyword evidence="8" id="KW-1185">Reference proteome</keyword>
<dbReference type="PANTHER" id="PTHR43133:SF46">
    <property type="entry name" value="RNA POLYMERASE SIGMA-70 FACTOR ECF SUBFAMILY"/>
    <property type="match status" value="1"/>
</dbReference>
<dbReference type="EMBL" id="QWGR01000020">
    <property type="protein sequence ID" value="RIJ45739.1"/>
    <property type="molecule type" value="Genomic_DNA"/>
</dbReference>
<dbReference type="InterPro" id="IPR013325">
    <property type="entry name" value="RNA_pol_sigma_r2"/>
</dbReference>
<evidence type="ECO:0000256" key="4">
    <source>
        <dbReference type="ARBA" id="ARBA00023163"/>
    </source>
</evidence>
<keyword evidence="2" id="KW-0805">Transcription regulation</keyword>
<dbReference type="InterPro" id="IPR013324">
    <property type="entry name" value="RNA_pol_sigma_r3/r4-like"/>
</dbReference>
<dbReference type="GO" id="GO:0006352">
    <property type="term" value="P:DNA-templated transcription initiation"/>
    <property type="evidence" value="ECO:0007669"/>
    <property type="project" value="InterPro"/>
</dbReference>
<keyword evidence="4" id="KW-0804">Transcription</keyword>
<dbReference type="Pfam" id="PF04542">
    <property type="entry name" value="Sigma70_r2"/>
    <property type="match status" value="1"/>
</dbReference>
<organism evidence="7 8">
    <name type="scientific">Maribellus luteus</name>
    <dbReference type="NCBI Taxonomy" id="2305463"/>
    <lineage>
        <taxon>Bacteria</taxon>
        <taxon>Pseudomonadati</taxon>
        <taxon>Bacteroidota</taxon>
        <taxon>Bacteroidia</taxon>
        <taxon>Marinilabiliales</taxon>
        <taxon>Prolixibacteraceae</taxon>
        <taxon>Maribellus</taxon>
    </lineage>
</organism>
<reference evidence="7 8" key="1">
    <citation type="submission" date="2018-08" db="EMBL/GenBank/DDBJ databases">
        <title>Pallidiluteibacterium maritimus gen. nov., sp. nov., isolated from coastal sediment.</title>
        <authorList>
            <person name="Zhou L.Y."/>
        </authorList>
    </citation>
    <scope>NUCLEOTIDE SEQUENCE [LARGE SCALE GENOMIC DNA]</scope>
    <source>
        <strain evidence="7 8">XSD2</strain>
    </source>
</reference>
<dbReference type="SUPFAM" id="SSF88659">
    <property type="entry name" value="Sigma3 and sigma4 domains of RNA polymerase sigma factors"/>
    <property type="match status" value="1"/>
</dbReference>
<dbReference type="InterPro" id="IPR036388">
    <property type="entry name" value="WH-like_DNA-bd_sf"/>
</dbReference>
<sequence length="200" mass="23529">MNYNKNSLNEFLFVRFQKGDELAFEHIFKASYNQLVGFCLQFVNNREEAKGIAQEAFVNLWLNREKILKITGINAFLYTSAKSACLKHIRHLQVVKKYSDWRLNEIEKQLQIESLDSLDFNSMEYVELYELIQQSIENLPEKSRMVFEKKRFEGKTNREIAEELGITIKSVEANMTRAIKTLKVNLTEYLPLFFVLIILS</sequence>
<keyword evidence="3" id="KW-0731">Sigma factor</keyword>
<dbReference type="NCBIfam" id="TIGR02937">
    <property type="entry name" value="sigma70-ECF"/>
    <property type="match status" value="1"/>
</dbReference>
<dbReference type="Gene3D" id="1.10.10.10">
    <property type="entry name" value="Winged helix-like DNA-binding domain superfamily/Winged helix DNA-binding domain"/>
    <property type="match status" value="1"/>
</dbReference>
<dbReference type="Pfam" id="PF08281">
    <property type="entry name" value="Sigma70_r4_2"/>
    <property type="match status" value="1"/>
</dbReference>
<dbReference type="InterPro" id="IPR014284">
    <property type="entry name" value="RNA_pol_sigma-70_dom"/>
</dbReference>
<dbReference type="InterPro" id="IPR014327">
    <property type="entry name" value="RNA_pol_sigma70_bacteroid"/>
</dbReference>
<evidence type="ECO:0000256" key="2">
    <source>
        <dbReference type="ARBA" id="ARBA00023015"/>
    </source>
</evidence>
<evidence type="ECO:0000256" key="3">
    <source>
        <dbReference type="ARBA" id="ARBA00023082"/>
    </source>
</evidence>
<evidence type="ECO:0000259" key="6">
    <source>
        <dbReference type="Pfam" id="PF08281"/>
    </source>
</evidence>
<dbReference type="OrthoDB" id="1100095at2"/>
<feature type="domain" description="RNA polymerase sigma factor 70 region 4 type 2" evidence="6">
    <location>
        <begin position="130"/>
        <end position="182"/>
    </location>
</feature>
<dbReference type="InterPro" id="IPR013249">
    <property type="entry name" value="RNA_pol_sigma70_r4_t2"/>
</dbReference>
<dbReference type="Gene3D" id="1.10.1740.10">
    <property type="match status" value="1"/>
</dbReference>
<dbReference type="RefSeq" id="WP_119440085.1">
    <property type="nucleotide sequence ID" value="NZ_QWGR01000020.1"/>
</dbReference>
<gene>
    <name evidence="7" type="ORF">D1614_21615</name>
</gene>
<dbReference type="InterPro" id="IPR039425">
    <property type="entry name" value="RNA_pol_sigma-70-like"/>
</dbReference>
<name>A0A399SS55_9BACT</name>
<comment type="caution">
    <text evidence="7">The sequence shown here is derived from an EMBL/GenBank/DDBJ whole genome shotgun (WGS) entry which is preliminary data.</text>
</comment>
<dbReference type="SUPFAM" id="SSF88946">
    <property type="entry name" value="Sigma2 domain of RNA polymerase sigma factors"/>
    <property type="match status" value="1"/>
</dbReference>
<protein>
    <submittedName>
        <fullName evidence="7">RNA polymerase sigma-70 factor</fullName>
    </submittedName>
</protein>
<dbReference type="InterPro" id="IPR007627">
    <property type="entry name" value="RNA_pol_sigma70_r2"/>
</dbReference>
<comment type="similarity">
    <text evidence="1">Belongs to the sigma-70 factor family. ECF subfamily.</text>
</comment>
<feature type="domain" description="RNA polymerase sigma-70 region 2" evidence="5">
    <location>
        <begin position="28"/>
        <end position="91"/>
    </location>
</feature>
<proteinExistence type="inferred from homology"/>
<dbReference type="GO" id="GO:0016987">
    <property type="term" value="F:sigma factor activity"/>
    <property type="evidence" value="ECO:0007669"/>
    <property type="project" value="UniProtKB-KW"/>
</dbReference>